<evidence type="ECO:0000313" key="2">
    <source>
        <dbReference type="Proteomes" id="UP001172101"/>
    </source>
</evidence>
<proteinExistence type="predicted"/>
<organism evidence="1 2">
    <name type="scientific">Lasiosphaeria miniovina</name>
    <dbReference type="NCBI Taxonomy" id="1954250"/>
    <lineage>
        <taxon>Eukaryota</taxon>
        <taxon>Fungi</taxon>
        <taxon>Dikarya</taxon>
        <taxon>Ascomycota</taxon>
        <taxon>Pezizomycotina</taxon>
        <taxon>Sordariomycetes</taxon>
        <taxon>Sordariomycetidae</taxon>
        <taxon>Sordariales</taxon>
        <taxon>Lasiosphaeriaceae</taxon>
        <taxon>Lasiosphaeria</taxon>
    </lineage>
</organism>
<sequence>MAGCRSRSLARTWMDLLLPLPSRIPTLGCICMSGPSIGMLDSWVWPCPCRAIASPGVRRLTPKVLEATPGSQSKVAPLWADTYRQCDGTPCEQVTASGQLH</sequence>
<gene>
    <name evidence="1" type="ORF">B0T26DRAFT_278042</name>
</gene>
<dbReference type="Proteomes" id="UP001172101">
    <property type="component" value="Unassembled WGS sequence"/>
</dbReference>
<dbReference type="AlphaFoldDB" id="A0AA40DZB5"/>
<reference evidence="1" key="1">
    <citation type="submission" date="2023-06" db="EMBL/GenBank/DDBJ databases">
        <title>Genome-scale phylogeny and comparative genomics of the fungal order Sordariales.</title>
        <authorList>
            <consortium name="Lawrence Berkeley National Laboratory"/>
            <person name="Hensen N."/>
            <person name="Bonometti L."/>
            <person name="Westerberg I."/>
            <person name="Brannstrom I.O."/>
            <person name="Guillou S."/>
            <person name="Cros-Aarteil S."/>
            <person name="Calhoun S."/>
            <person name="Haridas S."/>
            <person name="Kuo A."/>
            <person name="Mondo S."/>
            <person name="Pangilinan J."/>
            <person name="Riley R."/>
            <person name="LaButti K."/>
            <person name="Andreopoulos B."/>
            <person name="Lipzen A."/>
            <person name="Chen C."/>
            <person name="Yanf M."/>
            <person name="Daum C."/>
            <person name="Ng V."/>
            <person name="Clum A."/>
            <person name="Steindorff A."/>
            <person name="Ohm R."/>
            <person name="Martin F."/>
            <person name="Silar P."/>
            <person name="Natvig D."/>
            <person name="Lalanne C."/>
            <person name="Gautier V."/>
            <person name="Ament-velasquez S.L."/>
            <person name="Kruys A."/>
            <person name="Hutchinson M.I."/>
            <person name="Powell A.J."/>
            <person name="Barry K."/>
            <person name="Miller A.N."/>
            <person name="Grigoriev I.V."/>
            <person name="Debuchy R."/>
            <person name="Gladieux P."/>
            <person name="Thoren M.H."/>
            <person name="Johannesson H."/>
        </authorList>
    </citation>
    <scope>NUCLEOTIDE SEQUENCE</scope>
    <source>
        <strain evidence="1">SMH2392-1A</strain>
    </source>
</reference>
<name>A0AA40DZB5_9PEZI</name>
<keyword evidence="2" id="KW-1185">Reference proteome</keyword>
<evidence type="ECO:0000313" key="1">
    <source>
        <dbReference type="EMBL" id="KAK0717063.1"/>
    </source>
</evidence>
<comment type="caution">
    <text evidence="1">The sequence shown here is derived from an EMBL/GenBank/DDBJ whole genome shotgun (WGS) entry which is preliminary data.</text>
</comment>
<dbReference type="RefSeq" id="XP_060295856.1">
    <property type="nucleotide sequence ID" value="XM_060434142.1"/>
</dbReference>
<accession>A0AA40DZB5</accession>
<protein>
    <submittedName>
        <fullName evidence="1">Uncharacterized protein</fullName>
    </submittedName>
</protein>
<dbReference type="GeneID" id="85317412"/>
<dbReference type="EMBL" id="JAUIRO010000004">
    <property type="protein sequence ID" value="KAK0717063.1"/>
    <property type="molecule type" value="Genomic_DNA"/>
</dbReference>